<evidence type="ECO:0000313" key="10">
    <source>
        <dbReference type="EMBL" id="KAK1585778.1"/>
    </source>
</evidence>
<keyword evidence="2" id="KW-0813">Transport</keyword>
<comment type="subcellular location">
    <subcellularLocation>
        <location evidence="1">Membrane</location>
        <topology evidence="1">Multi-pass membrane protein</topology>
    </subcellularLocation>
</comment>
<dbReference type="GO" id="GO:0016887">
    <property type="term" value="F:ATP hydrolysis activity"/>
    <property type="evidence" value="ECO:0007669"/>
    <property type="project" value="InterPro"/>
</dbReference>
<proteinExistence type="predicted"/>
<dbReference type="RefSeq" id="XP_060412774.1">
    <property type="nucleotide sequence ID" value="XM_060564984.1"/>
</dbReference>
<name>A0AAD8PX40_9PEZI</name>
<dbReference type="InterPro" id="IPR027417">
    <property type="entry name" value="P-loop_NTPase"/>
</dbReference>
<keyword evidence="3 6" id="KW-0812">Transmembrane</keyword>
<dbReference type="Proteomes" id="UP001230504">
    <property type="component" value="Unassembled WGS sequence"/>
</dbReference>
<feature type="domain" description="ABC transporter family G" evidence="9">
    <location>
        <begin position="181"/>
        <end position="242"/>
    </location>
</feature>
<organism evidence="10 11">
    <name type="scientific">Colletotrichum navitas</name>
    <dbReference type="NCBI Taxonomy" id="681940"/>
    <lineage>
        <taxon>Eukaryota</taxon>
        <taxon>Fungi</taxon>
        <taxon>Dikarya</taxon>
        <taxon>Ascomycota</taxon>
        <taxon>Pezizomycotina</taxon>
        <taxon>Sordariomycetes</taxon>
        <taxon>Hypocreomycetidae</taxon>
        <taxon>Glomerellales</taxon>
        <taxon>Glomerellaceae</taxon>
        <taxon>Colletotrichum</taxon>
        <taxon>Colletotrichum graminicola species complex</taxon>
    </lineage>
</organism>
<feature type="domain" description="ABC transporter" evidence="7">
    <location>
        <begin position="22"/>
        <end position="90"/>
    </location>
</feature>
<dbReference type="PANTHER" id="PTHR19241">
    <property type="entry name" value="ATP-BINDING CASSETTE TRANSPORTER"/>
    <property type="match status" value="1"/>
</dbReference>
<protein>
    <submittedName>
        <fullName evidence="10">ABC-2 type transporter-domain-containing protein</fullName>
    </submittedName>
</protein>
<dbReference type="Gene3D" id="3.40.50.300">
    <property type="entry name" value="P-loop containing nucleotide triphosphate hydrolases"/>
    <property type="match status" value="2"/>
</dbReference>
<feature type="domain" description="ABC-2 type transporter transmembrane" evidence="8">
    <location>
        <begin position="350"/>
        <end position="472"/>
    </location>
</feature>
<evidence type="ECO:0000256" key="2">
    <source>
        <dbReference type="ARBA" id="ARBA00022448"/>
    </source>
</evidence>
<dbReference type="AlphaFoldDB" id="A0AAD8PX40"/>
<evidence type="ECO:0000256" key="6">
    <source>
        <dbReference type="SAM" id="Phobius"/>
    </source>
</evidence>
<evidence type="ECO:0000256" key="3">
    <source>
        <dbReference type="ARBA" id="ARBA00022692"/>
    </source>
</evidence>
<evidence type="ECO:0000256" key="4">
    <source>
        <dbReference type="ARBA" id="ARBA00022989"/>
    </source>
</evidence>
<evidence type="ECO:0000259" key="7">
    <source>
        <dbReference type="Pfam" id="PF00005"/>
    </source>
</evidence>
<dbReference type="GeneID" id="85449224"/>
<feature type="transmembrane region" description="Helical" evidence="6">
    <location>
        <begin position="428"/>
        <end position="446"/>
    </location>
</feature>
<evidence type="ECO:0000313" key="11">
    <source>
        <dbReference type="Proteomes" id="UP001230504"/>
    </source>
</evidence>
<dbReference type="GO" id="GO:0140359">
    <property type="term" value="F:ABC-type transporter activity"/>
    <property type="evidence" value="ECO:0007669"/>
    <property type="project" value="InterPro"/>
</dbReference>
<dbReference type="InterPro" id="IPR043926">
    <property type="entry name" value="ABCG_dom"/>
</dbReference>
<keyword evidence="5 6" id="KW-0472">Membrane</keyword>
<dbReference type="GO" id="GO:0005524">
    <property type="term" value="F:ATP binding"/>
    <property type="evidence" value="ECO:0007669"/>
    <property type="project" value="InterPro"/>
</dbReference>
<dbReference type="Pfam" id="PF01061">
    <property type="entry name" value="ABC2_membrane"/>
    <property type="match status" value="1"/>
</dbReference>
<keyword evidence="4 6" id="KW-1133">Transmembrane helix</keyword>
<dbReference type="PROSITE" id="PS00211">
    <property type="entry name" value="ABC_TRANSPORTER_1"/>
    <property type="match status" value="1"/>
</dbReference>
<accession>A0AAD8PX40</accession>
<evidence type="ECO:0000256" key="1">
    <source>
        <dbReference type="ARBA" id="ARBA00004141"/>
    </source>
</evidence>
<comment type="caution">
    <text evidence="10">The sequence shown here is derived from an EMBL/GenBank/DDBJ whole genome shotgun (WGS) entry which is preliminary data.</text>
</comment>
<feature type="transmembrane region" description="Helical" evidence="6">
    <location>
        <begin position="361"/>
        <end position="386"/>
    </location>
</feature>
<dbReference type="GO" id="GO:0016020">
    <property type="term" value="C:membrane"/>
    <property type="evidence" value="ECO:0007669"/>
    <property type="project" value="UniProtKB-SubCell"/>
</dbReference>
<reference evidence="10" key="1">
    <citation type="submission" date="2021-06" db="EMBL/GenBank/DDBJ databases">
        <title>Comparative genomics, transcriptomics and evolutionary studies reveal genomic signatures of adaptation to plant cell wall in hemibiotrophic fungi.</title>
        <authorList>
            <consortium name="DOE Joint Genome Institute"/>
            <person name="Baroncelli R."/>
            <person name="Diaz J.F."/>
            <person name="Benocci T."/>
            <person name="Peng M."/>
            <person name="Battaglia E."/>
            <person name="Haridas S."/>
            <person name="Andreopoulos W."/>
            <person name="Labutti K."/>
            <person name="Pangilinan J."/>
            <person name="Floch G.L."/>
            <person name="Makela M.R."/>
            <person name="Henrissat B."/>
            <person name="Grigoriev I.V."/>
            <person name="Crouch J.A."/>
            <person name="De Vries R.P."/>
            <person name="Sukno S.A."/>
            <person name="Thon M.R."/>
        </authorList>
    </citation>
    <scope>NUCLEOTIDE SEQUENCE</scope>
    <source>
        <strain evidence="10">CBS 125086</strain>
    </source>
</reference>
<dbReference type="SUPFAM" id="SSF52540">
    <property type="entry name" value="P-loop containing nucleoside triphosphate hydrolases"/>
    <property type="match status" value="2"/>
</dbReference>
<dbReference type="Pfam" id="PF19055">
    <property type="entry name" value="ABC2_membrane_7"/>
    <property type="match status" value="1"/>
</dbReference>
<feature type="transmembrane region" description="Helical" evidence="6">
    <location>
        <begin position="320"/>
        <end position="341"/>
    </location>
</feature>
<sequence>MANPARDAQGDAMMIDEEDRRELQRIATTLSRHQRVAAQVVMAVCGLSHTFNTKVGNDFVRGVSGGERKRVSIAEMMLSGSSICAWDNSTRGLDSATTVEDVIDMLNMRDFVDAIVGISGEGLNVEQRKLLTIGVELAAKPKLLLFLDEPTSCLDSQSSWAICAFLRKLAGSGQTVLCTAHQPSAILLQQFDRLLFLARGGKTVYFGYIGEDSRTLLNYFESHGVRRCGHEEDPAEYMLEIVNDGPNSKGEDWHTVWKSSNQRHGFEAEIERSYLEKEHEEVAGSDDAGARSDFAMPFTVQLMKVTTRIFQQYWRTPSYIFAKCFLGIAAGLFIGFSFWEAGGTLAEVCERPSKVYSWKTFMFASIMVEIPYQIITGILIWACFYYPVVGVQTPVRQVLVLLYSVQLLIYASSFAHMTIAALPDAQTASGLVTLLVLMSLTFCGALQPPSALPGFWIFKYRVTPFTYWVAGIKKFYNCQLGGVGDGEELLLSEQTTMQEAFDEAAPELTEENTCTVKKLIR</sequence>
<evidence type="ECO:0000259" key="9">
    <source>
        <dbReference type="Pfam" id="PF19055"/>
    </source>
</evidence>
<dbReference type="InterPro" id="IPR013525">
    <property type="entry name" value="ABC2_TM"/>
</dbReference>
<feature type="transmembrane region" description="Helical" evidence="6">
    <location>
        <begin position="398"/>
        <end position="422"/>
    </location>
</feature>
<dbReference type="EMBL" id="JAHLJV010000041">
    <property type="protein sequence ID" value="KAK1585778.1"/>
    <property type="molecule type" value="Genomic_DNA"/>
</dbReference>
<dbReference type="InterPro" id="IPR017871">
    <property type="entry name" value="ABC_transporter-like_CS"/>
</dbReference>
<keyword evidence="11" id="KW-1185">Reference proteome</keyword>
<dbReference type="Pfam" id="PF00005">
    <property type="entry name" value="ABC_tran"/>
    <property type="match status" value="1"/>
</dbReference>
<evidence type="ECO:0000256" key="5">
    <source>
        <dbReference type="ARBA" id="ARBA00023136"/>
    </source>
</evidence>
<evidence type="ECO:0000259" key="8">
    <source>
        <dbReference type="Pfam" id="PF01061"/>
    </source>
</evidence>
<dbReference type="InterPro" id="IPR003439">
    <property type="entry name" value="ABC_transporter-like_ATP-bd"/>
</dbReference>
<gene>
    <name evidence="10" type="ORF">LY79DRAFT_704542</name>
</gene>